<comment type="caution">
    <text evidence="4">The sequence shown here is derived from an EMBL/GenBank/DDBJ whole genome shotgun (WGS) entry which is preliminary data.</text>
</comment>
<feature type="transmembrane region" description="Helical" evidence="2">
    <location>
        <begin position="119"/>
        <end position="140"/>
    </location>
</feature>
<evidence type="ECO:0000256" key="3">
    <source>
        <dbReference type="SAM" id="SignalP"/>
    </source>
</evidence>
<protein>
    <recommendedName>
        <fullName evidence="6">Protein phosphatase 2C domain-containing protein</fullName>
    </recommendedName>
</protein>
<reference evidence="4 5" key="1">
    <citation type="submission" date="2019-04" db="EMBL/GenBank/DDBJ databases">
        <title>Niastella caeni sp. nov., isolated from activated sludge.</title>
        <authorList>
            <person name="Sheng M."/>
        </authorList>
    </citation>
    <scope>NUCLEOTIDE SEQUENCE [LARGE SCALE GENOMIC DNA]</scope>
    <source>
        <strain evidence="4 5">HX-2-15</strain>
    </source>
</reference>
<accession>A0A4S8HX61</accession>
<evidence type="ECO:0000313" key="5">
    <source>
        <dbReference type="Proteomes" id="UP000306918"/>
    </source>
</evidence>
<organism evidence="4 5">
    <name type="scientific">Niastella caeni</name>
    <dbReference type="NCBI Taxonomy" id="2569763"/>
    <lineage>
        <taxon>Bacteria</taxon>
        <taxon>Pseudomonadati</taxon>
        <taxon>Bacteroidota</taxon>
        <taxon>Chitinophagia</taxon>
        <taxon>Chitinophagales</taxon>
        <taxon>Chitinophagaceae</taxon>
        <taxon>Niastella</taxon>
    </lineage>
</organism>
<feature type="coiled-coil region" evidence="1">
    <location>
        <begin position="210"/>
        <end position="256"/>
    </location>
</feature>
<dbReference type="RefSeq" id="WP_136577056.1">
    <property type="nucleotide sequence ID" value="NZ_STFF01000002.1"/>
</dbReference>
<sequence length="549" mass="62270">MFERFFIGLLALFTLFGSQVVAQQTDTAHEPGDIPDQIILAPNEWAIDTGEAITQHTKARNAKAVRTKARQADTLLPTMISFGFTPHLRSPSKEEIELEQKQKVLEQKVHQLQTNENWLWMWLRITAVIILVMLVVLIILQQKINKMADNKAMREQIIESYTEGVNGLDALLVQRGFLNMQNLNVNDIEVRNKMKIIKERITELIDKYLNEDASNKAKDAERDASDVQRIADREKLREVLVENHKLAEKLQHYENSGHLSSPIQFVPYTTWPDPQTHIKTEIMLSAGPRKDAGNADTELGEDVAGVLSLPRQTFFWLMDGTSDCASISEGVTPHEESHLFSSRLLAQSIGQYVQRHIAKCFNDQITLNTLLMQARDYVKQEWTQRINSLPADKKQAIKQPIISGLNPLCSTTVIIGRLLDNGNLHVLRSGDSKVFPFVQRNGAGTMLKNDFRFTGDPTFDYDRIAFRLDYNEAADAFQIKCNEMKWAIETAEDVDVVFVFTDGIGRVVEAQLSSNNPGIVEAIKQNISRVPQKTYDDKTLIVLERIINS</sequence>
<dbReference type="EMBL" id="STFF01000002">
    <property type="protein sequence ID" value="THU40303.1"/>
    <property type="molecule type" value="Genomic_DNA"/>
</dbReference>
<evidence type="ECO:0000313" key="4">
    <source>
        <dbReference type="EMBL" id="THU40303.1"/>
    </source>
</evidence>
<evidence type="ECO:0000256" key="2">
    <source>
        <dbReference type="SAM" id="Phobius"/>
    </source>
</evidence>
<keyword evidence="5" id="KW-1185">Reference proteome</keyword>
<evidence type="ECO:0008006" key="6">
    <source>
        <dbReference type="Google" id="ProtNLM"/>
    </source>
</evidence>
<evidence type="ECO:0000256" key="1">
    <source>
        <dbReference type="SAM" id="Coils"/>
    </source>
</evidence>
<feature type="chain" id="PRO_5020625288" description="Protein phosphatase 2C domain-containing protein" evidence="3">
    <location>
        <begin position="23"/>
        <end position="549"/>
    </location>
</feature>
<keyword evidence="1" id="KW-0175">Coiled coil</keyword>
<feature type="signal peptide" evidence="3">
    <location>
        <begin position="1"/>
        <end position="22"/>
    </location>
</feature>
<keyword evidence="2" id="KW-0812">Transmembrane</keyword>
<keyword evidence="2" id="KW-0472">Membrane</keyword>
<name>A0A4S8HX61_9BACT</name>
<keyword evidence="3" id="KW-0732">Signal</keyword>
<keyword evidence="2" id="KW-1133">Transmembrane helix</keyword>
<dbReference type="OrthoDB" id="4565299at2"/>
<proteinExistence type="predicted"/>
<gene>
    <name evidence="4" type="ORF">FAM09_10575</name>
</gene>
<dbReference type="Proteomes" id="UP000306918">
    <property type="component" value="Unassembled WGS sequence"/>
</dbReference>
<dbReference type="AlphaFoldDB" id="A0A4S8HX61"/>